<gene>
    <name evidence="6" type="ORF">ACH5RR_018145</name>
</gene>
<comment type="caution">
    <text evidence="6">The sequence shown here is derived from an EMBL/GenBank/DDBJ whole genome shotgun (WGS) entry which is preliminary data.</text>
</comment>
<dbReference type="EMBL" id="JBJUIK010000008">
    <property type="protein sequence ID" value="KAL3519996.1"/>
    <property type="molecule type" value="Genomic_DNA"/>
</dbReference>
<dbReference type="GO" id="GO:0003677">
    <property type="term" value="F:DNA binding"/>
    <property type="evidence" value="ECO:0007669"/>
    <property type="project" value="UniProtKB-KW"/>
</dbReference>
<keyword evidence="3" id="KW-0238">DNA-binding</keyword>
<name>A0ABD2ZKL3_9GENT</name>
<keyword evidence="7" id="KW-1185">Reference proteome</keyword>
<reference evidence="6 7" key="1">
    <citation type="submission" date="2024-11" db="EMBL/GenBank/DDBJ databases">
        <title>A near-complete genome assembly of Cinchona calisaya.</title>
        <authorList>
            <person name="Lian D.C."/>
            <person name="Zhao X.W."/>
            <person name="Wei L."/>
        </authorList>
    </citation>
    <scope>NUCLEOTIDE SEQUENCE [LARGE SCALE GENOMIC DNA]</scope>
    <source>
        <tissue evidence="6">Nenye</tissue>
    </source>
</reference>
<evidence type="ECO:0000256" key="4">
    <source>
        <dbReference type="ARBA" id="ARBA00023163"/>
    </source>
</evidence>
<dbReference type="GO" id="GO:0005634">
    <property type="term" value="C:nucleus"/>
    <property type="evidence" value="ECO:0007669"/>
    <property type="project" value="UniProtKB-SubCell"/>
</dbReference>
<keyword evidence="2" id="KW-0805">Transcription regulation</keyword>
<dbReference type="AlphaFoldDB" id="A0ABD2ZKL3"/>
<organism evidence="6 7">
    <name type="scientific">Cinchona calisaya</name>
    <dbReference type="NCBI Taxonomy" id="153742"/>
    <lineage>
        <taxon>Eukaryota</taxon>
        <taxon>Viridiplantae</taxon>
        <taxon>Streptophyta</taxon>
        <taxon>Embryophyta</taxon>
        <taxon>Tracheophyta</taxon>
        <taxon>Spermatophyta</taxon>
        <taxon>Magnoliopsida</taxon>
        <taxon>eudicotyledons</taxon>
        <taxon>Gunneridae</taxon>
        <taxon>Pentapetalae</taxon>
        <taxon>asterids</taxon>
        <taxon>lamiids</taxon>
        <taxon>Gentianales</taxon>
        <taxon>Rubiaceae</taxon>
        <taxon>Cinchonoideae</taxon>
        <taxon>Cinchoneae</taxon>
        <taxon>Cinchona</taxon>
    </lineage>
</organism>
<evidence type="ECO:0000313" key="7">
    <source>
        <dbReference type="Proteomes" id="UP001630127"/>
    </source>
</evidence>
<sequence length="128" mass="14479">MRSSSKHTKHELYVKRTFDSKYPCFIASLHSPGLLHDHTVYIPTTLSRTYLQDCPDSIGIQDFGNKDWSVNTIVKNVKVVSRLVDGRKLSMITNLHQEICVFERIQTSNLVLKLTIFGADNLVNGASN</sequence>
<evidence type="ECO:0000256" key="5">
    <source>
        <dbReference type="ARBA" id="ARBA00023242"/>
    </source>
</evidence>
<keyword evidence="4" id="KW-0804">Transcription</keyword>
<proteinExistence type="predicted"/>
<protein>
    <submittedName>
        <fullName evidence="6">Uncharacterized protein</fullName>
    </submittedName>
</protein>
<keyword evidence="5" id="KW-0539">Nucleus</keyword>
<dbReference type="Proteomes" id="UP001630127">
    <property type="component" value="Unassembled WGS sequence"/>
</dbReference>
<evidence type="ECO:0000313" key="6">
    <source>
        <dbReference type="EMBL" id="KAL3519996.1"/>
    </source>
</evidence>
<accession>A0ABD2ZKL3</accession>
<evidence type="ECO:0000256" key="3">
    <source>
        <dbReference type="ARBA" id="ARBA00023125"/>
    </source>
</evidence>
<dbReference type="Gene3D" id="2.40.330.10">
    <property type="entry name" value="DNA-binding pseudobarrel domain"/>
    <property type="match status" value="1"/>
</dbReference>
<evidence type="ECO:0000256" key="1">
    <source>
        <dbReference type="ARBA" id="ARBA00004123"/>
    </source>
</evidence>
<comment type="subcellular location">
    <subcellularLocation>
        <location evidence="1">Nucleus</location>
    </subcellularLocation>
</comment>
<evidence type="ECO:0000256" key="2">
    <source>
        <dbReference type="ARBA" id="ARBA00023015"/>
    </source>
</evidence>
<dbReference type="InterPro" id="IPR015300">
    <property type="entry name" value="DNA-bd_pseudobarrel_sf"/>
</dbReference>